<evidence type="ECO:0000313" key="1">
    <source>
        <dbReference type="EMBL" id="VAW78943.1"/>
    </source>
</evidence>
<protein>
    <submittedName>
        <fullName evidence="1">Uncharacterized protein</fullName>
    </submittedName>
</protein>
<dbReference type="AlphaFoldDB" id="A0A3B0YS81"/>
<sequence length="62" mass="6876">MSIFFQKKSKYFGLLSINISMPAPMYALVNSSADLKYQGPNSILRSELIKSTLASSSENGYH</sequence>
<proteinExistence type="predicted"/>
<reference evidence="1" key="1">
    <citation type="submission" date="2018-06" db="EMBL/GenBank/DDBJ databases">
        <authorList>
            <person name="Zhirakovskaya E."/>
        </authorList>
    </citation>
    <scope>NUCLEOTIDE SEQUENCE</scope>
</reference>
<accession>A0A3B0YS81</accession>
<dbReference type="EMBL" id="UOFL01000170">
    <property type="protein sequence ID" value="VAW78943.1"/>
    <property type="molecule type" value="Genomic_DNA"/>
</dbReference>
<name>A0A3B0YS81_9ZZZZ</name>
<organism evidence="1">
    <name type="scientific">hydrothermal vent metagenome</name>
    <dbReference type="NCBI Taxonomy" id="652676"/>
    <lineage>
        <taxon>unclassified sequences</taxon>
        <taxon>metagenomes</taxon>
        <taxon>ecological metagenomes</taxon>
    </lineage>
</organism>
<gene>
    <name evidence="1" type="ORF">MNBD_GAMMA12-3237</name>
</gene>